<evidence type="ECO:0000256" key="4">
    <source>
        <dbReference type="ARBA" id="ARBA00022527"/>
    </source>
</evidence>
<dbReference type="PROSITE" id="PS00107">
    <property type="entry name" value="PROTEIN_KINASE_ATP"/>
    <property type="match status" value="1"/>
</dbReference>
<keyword evidence="9 22" id="KW-0732">Signal</keyword>
<dbReference type="FunFam" id="1.10.510.10:FF:000445">
    <property type="entry name" value="MDIS1-interacting receptor like kinase 2"/>
    <property type="match status" value="1"/>
</dbReference>
<dbReference type="GO" id="GO:0004674">
    <property type="term" value="F:protein serine/threonine kinase activity"/>
    <property type="evidence" value="ECO:0007669"/>
    <property type="project" value="UniProtKB-KW"/>
</dbReference>
<dbReference type="Pfam" id="PF00560">
    <property type="entry name" value="LRR_1"/>
    <property type="match status" value="9"/>
</dbReference>
<dbReference type="InterPro" id="IPR017441">
    <property type="entry name" value="Protein_kinase_ATP_BS"/>
</dbReference>
<keyword evidence="13 20" id="KW-0067">ATP-binding</keyword>
<dbReference type="SUPFAM" id="SSF56112">
    <property type="entry name" value="Protein kinase-like (PK-like)"/>
    <property type="match status" value="1"/>
</dbReference>
<evidence type="ECO:0000256" key="14">
    <source>
        <dbReference type="ARBA" id="ARBA00022989"/>
    </source>
</evidence>
<dbReference type="Gene3D" id="3.80.10.10">
    <property type="entry name" value="Ribonuclease Inhibitor"/>
    <property type="match status" value="4"/>
</dbReference>
<dbReference type="InterPro" id="IPR001611">
    <property type="entry name" value="Leu-rich_rpt"/>
</dbReference>
<keyword evidence="4" id="KW-0723">Serine/threonine-protein kinase</keyword>
<dbReference type="Pfam" id="PF08263">
    <property type="entry name" value="LRRNT_2"/>
    <property type="match status" value="1"/>
</dbReference>
<comment type="caution">
    <text evidence="24">The sequence shown here is derived from an EMBL/GenBank/DDBJ whole genome shotgun (WGS) entry which is preliminary data.</text>
</comment>
<keyword evidence="6" id="KW-0433">Leucine-rich repeat</keyword>
<evidence type="ECO:0000256" key="15">
    <source>
        <dbReference type="ARBA" id="ARBA00023136"/>
    </source>
</evidence>
<evidence type="ECO:0000256" key="2">
    <source>
        <dbReference type="ARBA" id="ARBA00004479"/>
    </source>
</evidence>
<dbReference type="Proteomes" id="UP001141806">
    <property type="component" value="Unassembled WGS sequence"/>
</dbReference>
<evidence type="ECO:0000256" key="10">
    <source>
        <dbReference type="ARBA" id="ARBA00022737"/>
    </source>
</evidence>
<keyword evidence="11 20" id="KW-0547">Nucleotide-binding</keyword>
<sequence>MTSSSPIALSRILFFNLLLSFSILTILTSATTPTISAAEQADALLKWKASLHNQTQFLLPSWTLTTNSSHRSYPCNWFGIVCNQHGSVSHIELQFMSLQGTLNSFNFTSFPELVHLDLSNFTLFGTIPFQISSLSKLKYLGLTYNQLYGEIPSEISVLTSLRFLSLGGNHLSGSIPSSVGKLRHLRELDLAINNLSDSIPSSLGDLCNLTSLRIFGNTLSGYIPSEIGNLKYLTVLLMQNNSLIGSIPTTFGNLTMLTSLYVSKNNLFGTIPLEIGNLVNLFDLDISENLFTGSFPLAFGNLTNLGQLLLWENQFSGILPTFIGNLNMLVNLYLSWNQFSGIIPASIGNLSMLRELDLRYNQFSGSIPWELGNLRIITSLQITGNNFSGNLPQQICVGGSLQIFAANNNSFTGLIPKGFKNCTSLVRLRLEHNQLNGNISDSFSSYPHLKYIDLSNNRLYGEISPIWGQCPNLTNLRMSMNQITGRIPAELGKSFQLQLIDLSSNRLVGEIPNELWRMEVLLSLNLSHNQLSGLLPLEIGKLTNLENLDLSANNLSGPIPEQLGYCFKMIYLCLGKNRLNGSIPKQMGYLNSLQILMDLSHNQLIGEIPSQLGQLQTLESLNLSHNMLSGSIPSSLENMLSLTSIDISYNELEGPIPKNKAFEIAPREAFMNNKALCGNARDLHSCNSSILIGKRKTAKMHKFIYILLPIFYAIILLSIVTGIVLIFQKKAKNIETGQTERIDQGDLFTICNYDGRIVYENIIQATENFDDKYCIGKGGYGSVYKAILSTGQLVAVKKLHPLQEDADMVNNNHFTNEIRALTEIRHRNIVRFYGFCWHVQHSFLVYGYLERGSLAKILGDAEQAIELNWFKRINVIKGVANALSYMHHDCSPPIIHRDISGSNILLDSEYVAHVSDFGTARLLKPDSSNWTSLAGTYGYLAPELAYTMRVTEKCDVFSFGVVIMEILMGRHPGDFLSSLSLSLLSSLPSSSTVQSMMLKDILDIRISPPTAEVAGTVVFTLKLAFTCLNVDPQLRPTMKHVSHELSSHKSFSVESFDRITLEELFHGGRVLM</sequence>
<evidence type="ECO:0000256" key="19">
    <source>
        <dbReference type="ARBA" id="ARBA00048679"/>
    </source>
</evidence>
<dbReference type="GO" id="GO:0005524">
    <property type="term" value="F:ATP binding"/>
    <property type="evidence" value="ECO:0007669"/>
    <property type="project" value="UniProtKB-UniRule"/>
</dbReference>
<keyword evidence="7" id="KW-0808">Transferase</keyword>
<keyword evidence="17" id="KW-0325">Glycoprotein</keyword>
<keyword evidence="25" id="KW-1185">Reference proteome</keyword>
<comment type="catalytic activity">
    <reaction evidence="18">
        <text>L-threonyl-[protein] + ATP = O-phospho-L-threonyl-[protein] + ADP + H(+)</text>
        <dbReference type="Rhea" id="RHEA:46608"/>
        <dbReference type="Rhea" id="RHEA-COMP:11060"/>
        <dbReference type="Rhea" id="RHEA-COMP:11605"/>
        <dbReference type="ChEBI" id="CHEBI:15378"/>
        <dbReference type="ChEBI" id="CHEBI:30013"/>
        <dbReference type="ChEBI" id="CHEBI:30616"/>
        <dbReference type="ChEBI" id="CHEBI:61977"/>
        <dbReference type="ChEBI" id="CHEBI:456216"/>
        <dbReference type="EC" id="2.7.11.1"/>
    </reaction>
</comment>
<evidence type="ECO:0000256" key="18">
    <source>
        <dbReference type="ARBA" id="ARBA00047899"/>
    </source>
</evidence>
<keyword evidence="15 21" id="KW-0472">Membrane</keyword>
<feature type="signal peptide" evidence="22">
    <location>
        <begin position="1"/>
        <end position="30"/>
    </location>
</feature>
<dbReference type="InterPro" id="IPR011009">
    <property type="entry name" value="Kinase-like_dom_sf"/>
</dbReference>
<dbReference type="PANTHER" id="PTHR48053">
    <property type="entry name" value="LEUCINE RICH REPEAT FAMILY PROTEIN, EXPRESSED"/>
    <property type="match status" value="1"/>
</dbReference>
<evidence type="ECO:0000256" key="13">
    <source>
        <dbReference type="ARBA" id="ARBA00022840"/>
    </source>
</evidence>
<dbReference type="InterPro" id="IPR013210">
    <property type="entry name" value="LRR_N_plant-typ"/>
</dbReference>
<dbReference type="InterPro" id="IPR003591">
    <property type="entry name" value="Leu-rich_rpt_typical-subtyp"/>
</dbReference>
<evidence type="ECO:0000256" key="9">
    <source>
        <dbReference type="ARBA" id="ARBA00022729"/>
    </source>
</evidence>
<dbReference type="OrthoDB" id="676979at2759"/>
<dbReference type="EC" id="2.7.11.1" evidence="3"/>
<keyword evidence="10" id="KW-0677">Repeat</keyword>
<evidence type="ECO:0000256" key="21">
    <source>
        <dbReference type="SAM" id="Phobius"/>
    </source>
</evidence>
<dbReference type="Pfam" id="PF00069">
    <property type="entry name" value="Pkinase"/>
    <property type="match status" value="1"/>
</dbReference>
<dbReference type="GO" id="GO:0005886">
    <property type="term" value="C:plasma membrane"/>
    <property type="evidence" value="ECO:0007669"/>
    <property type="project" value="UniProtKB-SubCell"/>
</dbReference>
<evidence type="ECO:0000256" key="22">
    <source>
        <dbReference type="SAM" id="SignalP"/>
    </source>
</evidence>
<feature type="transmembrane region" description="Helical" evidence="21">
    <location>
        <begin position="703"/>
        <end position="727"/>
    </location>
</feature>
<evidence type="ECO:0000256" key="11">
    <source>
        <dbReference type="ARBA" id="ARBA00022741"/>
    </source>
</evidence>
<dbReference type="InterPro" id="IPR008266">
    <property type="entry name" value="Tyr_kinase_AS"/>
</dbReference>
<dbReference type="InterPro" id="IPR000719">
    <property type="entry name" value="Prot_kinase_dom"/>
</dbReference>
<dbReference type="FunFam" id="3.30.200.20:FF:000309">
    <property type="entry name" value="Leucine-rich repeat receptor protein kinase MSP1"/>
    <property type="match status" value="1"/>
</dbReference>
<dbReference type="FunFam" id="3.80.10.10:FF:000400">
    <property type="entry name" value="Nuclear pore complex protein NUP107"/>
    <property type="match status" value="1"/>
</dbReference>
<accession>A0A9Q0H5G3</accession>
<evidence type="ECO:0000256" key="3">
    <source>
        <dbReference type="ARBA" id="ARBA00012513"/>
    </source>
</evidence>
<evidence type="ECO:0000313" key="24">
    <source>
        <dbReference type="EMBL" id="KAJ4958643.1"/>
    </source>
</evidence>
<evidence type="ECO:0000256" key="5">
    <source>
        <dbReference type="ARBA" id="ARBA00022553"/>
    </source>
</evidence>
<reference evidence="24" key="1">
    <citation type="journal article" date="2023" name="Plant J.">
        <title>The genome of the king protea, Protea cynaroides.</title>
        <authorList>
            <person name="Chang J."/>
            <person name="Duong T.A."/>
            <person name="Schoeman C."/>
            <person name="Ma X."/>
            <person name="Roodt D."/>
            <person name="Barker N."/>
            <person name="Li Z."/>
            <person name="Van de Peer Y."/>
            <person name="Mizrachi E."/>
        </authorList>
    </citation>
    <scope>NUCLEOTIDE SEQUENCE</scope>
    <source>
        <tissue evidence="24">Young leaves</tissue>
    </source>
</reference>
<evidence type="ECO:0000256" key="7">
    <source>
        <dbReference type="ARBA" id="ARBA00022679"/>
    </source>
</evidence>
<keyword evidence="5" id="KW-0597">Phosphoprotein</keyword>
<evidence type="ECO:0000256" key="6">
    <source>
        <dbReference type="ARBA" id="ARBA00022614"/>
    </source>
</evidence>
<keyword evidence="14 21" id="KW-1133">Transmembrane helix</keyword>
<gene>
    <name evidence="24" type="ORF">NE237_025754</name>
</gene>
<dbReference type="Pfam" id="PF23598">
    <property type="entry name" value="LRR_14"/>
    <property type="match status" value="1"/>
</dbReference>
<dbReference type="AlphaFoldDB" id="A0A9Q0H5G3"/>
<evidence type="ECO:0000259" key="23">
    <source>
        <dbReference type="PROSITE" id="PS50011"/>
    </source>
</evidence>
<dbReference type="SMART" id="SM00369">
    <property type="entry name" value="LRR_TYP"/>
    <property type="match status" value="9"/>
</dbReference>
<dbReference type="GO" id="GO:0099402">
    <property type="term" value="P:plant organ development"/>
    <property type="evidence" value="ECO:0007669"/>
    <property type="project" value="UniProtKB-ARBA"/>
</dbReference>
<feature type="chain" id="PRO_5040115199" description="non-specific serine/threonine protein kinase" evidence="22">
    <location>
        <begin position="31"/>
        <end position="1072"/>
    </location>
</feature>
<organism evidence="24 25">
    <name type="scientific">Protea cynaroides</name>
    <dbReference type="NCBI Taxonomy" id="273540"/>
    <lineage>
        <taxon>Eukaryota</taxon>
        <taxon>Viridiplantae</taxon>
        <taxon>Streptophyta</taxon>
        <taxon>Embryophyta</taxon>
        <taxon>Tracheophyta</taxon>
        <taxon>Spermatophyta</taxon>
        <taxon>Magnoliopsida</taxon>
        <taxon>Proteales</taxon>
        <taxon>Proteaceae</taxon>
        <taxon>Protea</taxon>
    </lineage>
</organism>
<proteinExistence type="predicted"/>
<keyword evidence="8 21" id="KW-0812">Transmembrane</keyword>
<evidence type="ECO:0000256" key="17">
    <source>
        <dbReference type="ARBA" id="ARBA00023180"/>
    </source>
</evidence>
<evidence type="ECO:0000256" key="20">
    <source>
        <dbReference type="PROSITE-ProRule" id="PRU10141"/>
    </source>
</evidence>
<dbReference type="PROSITE" id="PS50011">
    <property type="entry name" value="PROTEIN_KINASE_DOM"/>
    <property type="match status" value="1"/>
</dbReference>
<dbReference type="EMBL" id="JAMYWD010000010">
    <property type="protein sequence ID" value="KAJ4958643.1"/>
    <property type="molecule type" value="Genomic_DNA"/>
</dbReference>
<dbReference type="FunFam" id="3.80.10.10:FF:000095">
    <property type="entry name" value="LRR receptor-like serine/threonine-protein kinase GSO1"/>
    <property type="match status" value="2"/>
</dbReference>
<dbReference type="PRINTS" id="PR00019">
    <property type="entry name" value="LEURICHRPT"/>
</dbReference>
<dbReference type="PANTHER" id="PTHR48053:SF22">
    <property type="entry name" value="MDIS1-INTERACTING RECEPTOR LIKE KINASE 2-LIKE"/>
    <property type="match status" value="1"/>
</dbReference>
<feature type="binding site" evidence="20">
    <location>
        <position position="798"/>
    </location>
    <ligand>
        <name>ATP</name>
        <dbReference type="ChEBI" id="CHEBI:30616"/>
    </ligand>
</feature>
<protein>
    <recommendedName>
        <fullName evidence="3">non-specific serine/threonine protein kinase</fullName>
        <ecNumber evidence="3">2.7.11.1</ecNumber>
    </recommendedName>
</protein>
<dbReference type="InterPro" id="IPR051716">
    <property type="entry name" value="Plant_RL_S/T_kinase"/>
</dbReference>
<dbReference type="Gene3D" id="3.30.200.20">
    <property type="entry name" value="Phosphorylase Kinase, domain 1"/>
    <property type="match status" value="1"/>
</dbReference>
<name>A0A9Q0H5G3_9MAGN</name>
<evidence type="ECO:0000256" key="1">
    <source>
        <dbReference type="ARBA" id="ARBA00004236"/>
    </source>
</evidence>
<dbReference type="Pfam" id="PF13855">
    <property type="entry name" value="LRR_8"/>
    <property type="match status" value="1"/>
</dbReference>
<evidence type="ECO:0000256" key="16">
    <source>
        <dbReference type="ARBA" id="ARBA00023170"/>
    </source>
</evidence>
<comment type="catalytic activity">
    <reaction evidence="19">
        <text>L-seryl-[protein] + ATP = O-phospho-L-seryl-[protein] + ADP + H(+)</text>
        <dbReference type="Rhea" id="RHEA:17989"/>
        <dbReference type="Rhea" id="RHEA-COMP:9863"/>
        <dbReference type="Rhea" id="RHEA-COMP:11604"/>
        <dbReference type="ChEBI" id="CHEBI:15378"/>
        <dbReference type="ChEBI" id="CHEBI:29999"/>
        <dbReference type="ChEBI" id="CHEBI:30616"/>
        <dbReference type="ChEBI" id="CHEBI:83421"/>
        <dbReference type="ChEBI" id="CHEBI:456216"/>
        <dbReference type="EC" id="2.7.11.1"/>
    </reaction>
</comment>
<dbReference type="SUPFAM" id="SSF52047">
    <property type="entry name" value="RNI-like"/>
    <property type="match status" value="1"/>
</dbReference>
<evidence type="ECO:0000256" key="8">
    <source>
        <dbReference type="ARBA" id="ARBA00022692"/>
    </source>
</evidence>
<feature type="domain" description="Protein kinase" evidence="23">
    <location>
        <begin position="769"/>
        <end position="1051"/>
    </location>
</feature>
<comment type="subcellular location">
    <subcellularLocation>
        <location evidence="1">Cell membrane</location>
    </subcellularLocation>
    <subcellularLocation>
        <location evidence="2">Membrane</location>
        <topology evidence="2">Single-pass type I membrane protein</topology>
    </subcellularLocation>
</comment>
<dbReference type="PROSITE" id="PS00109">
    <property type="entry name" value="PROTEIN_KINASE_TYR"/>
    <property type="match status" value="1"/>
</dbReference>
<dbReference type="InterPro" id="IPR032675">
    <property type="entry name" value="LRR_dom_sf"/>
</dbReference>
<keyword evidence="16" id="KW-0675">Receptor</keyword>
<evidence type="ECO:0000313" key="25">
    <source>
        <dbReference type="Proteomes" id="UP001141806"/>
    </source>
</evidence>
<dbReference type="InterPro" id="IPR055414">
    <property type="entry name" value="LRR_R13L4/SHOC2-like"/>
</dbReference>
<dbReference type="SUPFAM" id="SSF52058">
    <property type="entry name" value="L domain-like"/>
    <property type="match status" value="1"/>
</dbReference>
<dbReference type="Gene3D" id="1.10.510.10">
    <property type="entry name" value="Transferase(Phosphotransferase) domain 1"/>
    <property type="match status" value="1"/>
</dbReference>
<keyword evidence="12" id="KW-0418">Kinase</keyword>
<dbReference type="GO" id="GO:0009653">
    <property type="term" value="P:anatomical structure morphogenesis"/>
    <property type="evidence" value="ECO:0007669"/>
    <property type="project" value="UniProtKB-ARBA"/>
</dbReference>
<evidence type="ECO:0000256" key="12">
    <source>
        <dbReference type="ARBA" id="ARBA00022777"/>
    </source>
</evidence>